<feature type="region of interest" description="Disordered" evidence="1">
    <location>
        <begin position="183"/>
        <end position="227"/>
    </location>
</feature>
<evidence type="ECO:0000313" key="2">
    <source>
        <dbReference type="EMBL" id="ORX36625.1"/>
    </source>
</evidence>
<evidence type="ECO:0000256" key="1">
    <source>
        <dbReference type="SAM" id="MobiDB-lite"/>
    </source>
</evidence>
<dbReference type="AlphaFoldDB" id="A0A1Y1UHR0"/>
<protein>
    <submittedName>
        <fullName evidence="2">Uncharacterized protein</fullName>
    </submittedName>
</protein>
<organism evidence="2 3">
    <name type="scientific">Kockovaella imperatae</name>
    <dbReference type="NCBI Taxonomy" id="4999"/>
    <lineage>
        <taxon>Eukaryota</taxon>
        <taxon>Fungi</taxon>
        <taxon>Dikarya</taxon>
        <taxon>Basidiomycota</taxon>
        <taxon>Agaricomycotina</taxon>
        <taxon>Tremellomycetes</taxon>
        <taxon>Tremellales</taxon>
        <taxon>Cuniculitremaceae</taxon>
        <taxon>Kockovaella</taxon>
    </lineage>
</organism>
<feature type="compositionally biased region" description="Acidic residues" evidence="1">
    <location>
        <begin position="183"/>
        <end position="199"/>
    </location>
</feature>
<sequence>MSSFTMNTTQGTMQPEVEKLRYGIDLKCLEETNENGTRKWLLSHVNGKWDLDDPNSVAKCWICRVNNSSANDPDGQDPPDLPINSLGYFMTVPTCRSDYLTPASIETLSTELKDMASEVYSAIERVGTEQLPIRSSMRMLEIDTVRNGSITIDVQASVETEGKPDRFGTWYNVLLRNKVLTDTDTDPAEVDDGTGEEMETGVSGEKSEVAGAERRDYQLRSRRTNTA</sequence>
<comment type="caution">
    <text evidence="2">The sequence shown here is derived from an EMBL/GenBank/DDBJ whole genome shotgun (WGS) entry which is preliminary data.</text>
</comment>
<gene>
    <name evidence="2" type="ORF">BD324DRAFT_681400</name>
</gene>
<dbReference type="RefSeq" id="XP_021870694.1">
    <property type="nucleotide sequence ID" value="XM_022019118.1"/>
</dbReference>
<dbReference type="GeneID" id="33560927"/>
<evidence type="ECO:0000313" key="3">
    <source>
        <dbReference type="Proteomes" id="UP000193218"/>
    </source>
</evidence>
<reference evidence="2 3" key="1">
    <citation type="submission" date="2017-03" db="EMBL/GenBank/DDBJ databases">
        <title>Widespread Adenine N6-methylation of Active Genes in Fungi.</title>
        <authorList>
            <consortium name="DOE Joint Genome Institute"/>
            <person name="Mondo S.J."/>
            <person name="Dannebaum R.O."/>
            <person name="Kuo R.C."/>
            <person name="Louie K.B."/>
            <person name="Bewick A.J."/>
            <person name="Labutti K."/>
            <person name="Haridas S."/>
            <person name="Kuo A."/>
            <person name="Salamov A."/>
            <person name="Ahrendt S.R."/>
            <person name="Lau R."/>
            <person name="Bowen B.P."/>
            <person name="Lipzen A."/>
            <person name="Sullivan W."/>
            <person name="Andreopoulos W.B."/>
            <person name="Clum A."/>
            <person name="Lindquist E."/>
            <person name="Daum C."/>
            <person name="Northen T.R."/>
            <person name="Ramamoorthy G."/>
            <person name="Schmitz R.J."/>
            <person name="Gryganskyi A."/>
            <person name="Culley D."/>
            <person name="Magnuson J."/>
            <person name="James T.Y."/>
            <person name="O'Malley M.A."/>
            <person name="Stajich J.E."/>
            <person name="Spatafora J.W."/>
            <person name="Visel A."/>
            <person name="Grigoriev I.V."/>
        </authorList>
    </citation>
    <scope>NUCLEOTIDE SEQUENCE [LARGE SCALE GENOMIC DNA]</scope>
    <source>
        <strain evidence="2 3">NRRL Y-17943</strain>
    </source>
</reference>
<accession>A0A1Y1UHR0</accession>
<dbReference type="EMBL" id="NBSH01000007">
    <property type="protein sequence ID" value="ORX36625.1"/>
    <property type="molecule type" value="Genomic_DNA"/>
</dbReference>
<dbReference type="InParanoid" id="A0A1Y1UHR0"/>
<keyword evidence="3" id="KW-1185">Reference proteome</keyword>
<dbReference type="Proteomes" id="UP000193218">
    <property type="component" value="Unassembled WGS sequence"/>
</dbReference>
<feature type="compositionally biased region" description="Basic and acidic residues" evidence="1">
    <location>
        <begin position="205"/>
        <end position="219"/>
    </location>
</feature>
<proteinExistence type="predicted"/>
<name>A0A1Y1UHR0_9TREE</name>